<dbReference type="SUPFAM" id="SSF48508">
    <property type="entry name" value="Nuclear receptor ligand-binding domain"/>
    <property type="match status" value="1"/>
</dbReference>
<keyword evidence="2" id="KW-0804">Transcription</keyword>
<proteinExistence type="predicted"/>
<dbReference type="Proteomes" id="UP000887540">
    <property type="component" value="Unplaced"/>
</dbReference>
<evidence type="ECO:0000313" key="6">
    <source>
        <dbReference type="Proteomes" id="UP000887540"/>
    </source>
</evidence>
<evidence type="ECO:0000259" key="5">
    <source>
        <dbReference type="Pfam" id="PF00104"/>
    </source>
</evidence>
<dbReference type="GO" id="GO:0005634">
    <property type="term" value="C:nucleus"/>
    <property type="evidence" value="ECO:0007669"/>
    <property type="project" value="TreeGrafter"/>
</dbReference>
<protein>
    <submittedName>
        <fullName evidence="7">NR LBD domain-containing protein</fullName>
    </submittedName>
</protein>
<sequence length="334" mass="39304">MKVILVHKKSKSLGVPRRSIGSQESYSPENKNVVLKQESSPLPPSTTSTQEMETVNQTSILNKLLQGVNVFLNAQKTLYIVEHPNQSVTNIEFEMGRKSEWNRIERYCIFVINSMLIEHFEPYSLMEQKEKRLIIKNTSTKISFLIRCYLTSKHYPDPTDIRCVTHYGYYNTPETNEYFFSNEVSQNKEECFKMHNYFLEEIRVIANKLVKYEFREVDLAALSYMIFAQECEKTALYLDIIETNKNILFEEYHKNIVCTYGFDKAGGKFANVLNLQNDITELQRLIYEFRIMGKVFTNEFVDIWDELLFESQDRQQPRPTEIPITSEHYAESEC</sequence>
<name>A0A914DIW6_9BILA</name>
<evidence type="ECO:0000256" key="1">
    <source>
        <dbReference type="ARBA" id="ARBA00023015"/>
    </source>
</evidence>
<dbReference type="InterPro" id="IPR000536">
    <property type="entry name" value="Nucl_hrmn_rcpt_lig-bd"/>
</dbReference>
<evidence type="ECO:0000256" key="4">
    <source>
        <dbReference type="SAM" id="MobiDB-lite"/>
    </source>
</evidence>
<reference evidence="7" key="1">
    <citation type="submission" date="2022-11" db="UniProtKB">
        <authorList>
            <consortium name="WormBaseParasite"/>
        </authorList>
    </citation>
    <scope>IDENTIFICATION</scope>
</reference>
<keyword evidence="3" id="KW-0675">Receptor</keyword>
<feature type="compositionally biased region" description="Polar residues" evidence="4">
    <location>
        <begin position="20"/>
        <end position="30"/>
    </location>
</feature>
<dbReference type="GO" id="GO:0003700">
    <property type="term" value="F:DNA-binding transcription factor activity"/>
    <property type="evidence" value="ECO:0007669"/>
    <property type="project" value="TreeGrafter"/>
</dbReference>
<dbReference type="WBParaSite" id="ACRNAN_scaffold2594.g32451.t1">
    <property type="protein sequence ID" value="ACRNAN_scaffold2594.g32451.t1"/>
    <property type="gene ID" value="ACRNAN_scaffold2594.g32451"/>
</dbReference>
<dbReference type="PANTHER" id="PTHR46011">
    <property type="entry name" value="NUCLEAR HORMONE RECEPTOR FAMILY MEMBER NHR-86-RELATED"/>
    <property type="match status" value="1"/>
</dbReference>
<evidence type="ECO:0000256" key="3">
    <source>
        <dbReference type="ARBA" id="ARBA00023170"/>
    </source>
</evidence>
<feature type="region of interest" description="Disordered" evidence="4">
    <location>
        <begin position="15"/>
        <end position="53"/>
    </location>
</feature>
<keyword evidence="1" id="KW-0805">Transcription regulation</keyword>
<evidence type="ECO:0000256" key="2">
    <source>
        <dbReference type="ARBA" id="ARBA00023163"/>
    </source>
</evidence>
<dbReference type="PANTHER" id="PTHR46011:SF6">
    <property type="entry name" value="HIGH ZINC ACTIVATED NUCLEAR RECEPTOR PROTEIN"/>
    <property type="match status" value="1"/>
</dbReference>
<keyword evidence="6" id="KW-1185">Reference proteome</keyword>
<dbReference type="InterPro" id="IPR035500">
    <property type="entry name" value="NHR-like_dom_sf"/>
</dbReference>
<dbReference type="Pfam" id="PF00104">
    <property type="entry name" value="Hormone_recep"/>
    <property type="match status" value="1"/>
</dbReference>
<accession>A0A914DIW6</accession>
<feature type="domain" description="NR LBD" evidence="5">
    <location>
        <begin position="115"/>
        <end position="296"/>
    </location>
</feature>
<dbReference type="AlphaFoldDB" id="A0A914DIW6"/>
<organism evidence="6 7">
    <name type="scientific">Acrobeloides nanus</name>
    <dbReference type="NCBI Taxonomy" id="290746"/>
    <lineage>
        <taxon>Eukaryota</taxon>
        <taxon>Metazoa</taxon>
        <taxon>Ecdysozoa</taxon>
        <taxon>Nematoda</taxon>
        <taxon>Chromadorea</taxon>
        <taxon>Rhabditida</taxon>
        <taxon>Tylenchina</taxon>
        <taxon>Cephalobomorpha</taxon>
        <taxon>Cephaloboidea</taxon>
        <taxon>Cephalobidae</taxon>
        <taxon>Acrobeloides</taxon>
    </lineage>
</organism>
<evidence type="ECO:0000313" key="7">
    <source>
        <dbReference type="WBParaSite" id="ACRNAN_scaffold2594.g32451.t1"/>
    </source>
</evidence>